<dbReference type="Pfam" id="PF02575">
    <property type="entry name" value="YbaB_DNA_bd"/>
    <property type="match status" value="1"/>
</dbReference>
<organism evidence="3 4">
    <name type="scientific">Mucisphaera calidilacus</name>
    <dbReference type="NCBI Taxonomy" id="2527982"/>
    <lineage>
        <taxon>Bacteria</taxon>
        <taxon>Pseudomonadati</taxon>
        <taxon>Planctomycetota</taxon>
        <taxon>Phycisphaerae</taxon>
        <taxon>Phycisphaerales</taxon>
        <taxon>Phycisphaeraceae</taxon>
        <taxon>Mucisphaera</taxon>
    </lineage>
</organism>
<proteinExistence type="inferred from homology"/>
<comment type="similarity">
    <text evidence="2">Belongs to the YbaB/EbfC family.</text>
</comment>
<dbReference type="SUPFAM" id="SSF82607">
    <property type="entry name" value="YbaB-like"/>
    <property type="match status" value="1"/>
</dbReference>
<comment type="subcellular location">
    <subcellularLocation>
        <location evidence="2">Cytoplasm</location>
        <location evidence="2">Nucleoid</location>
    </subcellularLocation>
</comment>
<dbReference type="AlphaFoldDB" id="A0A518BY04"/>
<dbReference type="GO" id="GO:0043590">
    <property type="term" value="C:bacterial nucleoid"/>
    <property type="evidence" value="ECO:0007669"/>
    <property type="project" value="UniProtKB-UniRule"/>
</dbReference>
<evidence type="ECO:0000313" key="4">
    <source>
        <dbReference type="Proteomes" id="UP000320386"/>
    </source>
</evidence>
<comment type="function">
    <text evidence="2">Binds to DNA and alters its conformation. May be involved in regulation of gene expression, nucleoid organization and DNA protection.</text>
</comment>
<gene>
    <name evidence="3" type="ORF">Pan265_16900</name>
</gene>
<keyword evidence="1 2" id="KW-0238">DNA-binding</keyword>
<protein>
    <recommendedName>
        <fullName evidence="2">Nucleoid-associated protein Pan265_16900</fullName>
    </recommendedName>
</protein>
<comment type="subunit">
    <text evidence="2">Homodimer.</text>
</comment>
<dbReference type="RefSeq" id="WP_145446034.1">
    <property type="nucleotide sequence ID" value="NZ_CP036280.1"/>
</dbReference>
<dbReference type="OrthoDB" id="9808738at2"/>
<dbReference type="HAMAP" id="MF_00274">
    <property type="entry name" value="DNA_YbaB_EbfC"/>
    <property type="match status" value="1"/>
</dbReference>
<dbReference type="NCBIfam" id="TIGR00103">
    <property type="entry name" value="DNA_YbaB_EbfC"/>
    <property type="match status" value="1"/>
</dbReference>
<reference evidence="3 4" key="1">
    <citation type="submission" date="2019-02" db="EMBL/GenBank/DDBJ databases">
        <title>Deep-cultivation of Planctomycetes and their phenomic and genomic characterization uncovers novel biology.</title>
        <authorList>
            <person name="Wiegand S."/>
            <person name="Jogler M."/>
            <person name="Boedeker C."/>
            <person name="Pinto D."/>
            <person name="Vollmers J."/>
            <person name="Rivas-Marin E."/>
            <person name="Kohn T."/>
            <person name="Peeters S.H."/>
            <person name="Heuer A."/>
            <person name="Rast P."/>
            <person name="Oberbeckmann S."/>
            <person name="Bunk B."/>
            <person name="Jeske O."/>
            <person name="Meyerdierks A."/>
            <person name="Storesund J.E."/>
            <person name="Kallscheuer N."/>
            <person name="Luecker S."/>
            <person name="Lage O.M."/>
            <person name="Pohl T."/>
            <person name="Merkel B.J."/>
            <person name="Hornburger P."/>
            <person name="Mueller R.-W."/>
            <person name="Bruemmer F."/>
            <person name="Labrenz M."/>
            <person name="Spormann A.M."/>
            <person name="Op den Camp H."/>
            <person name="Overmann J."/>
            <person name="Amann R."/>
            <person name="Jetten M.S.M."/>
            <person name="Mascher T."/>
            <person name="Medema M.H."/>
            <person name="Devos D.P."/>
            <person name="Kaster A.-K."/>
            <person name="Ovreas L."/>
            <person name="Rohde M."/>
            <person name="Galperin M.Y."/>
            <person name="Jogler C."/>
        </authorList>
    </citation>
    <scope>NUCLEOTIDE SEQUENCE [LARGE SCALE GENOMIC DNA]</scope>
    <source>
        <strain evidence="3 4">Pan265</strain>
    </source>
</reference>
<name>A0A518BY04_9BACT</name>
<keyword evidence="2" id="KW-0963">Cytoplasm</keyword>
<dbReference type="KEGG" id="mcad:Pan265_16900"/>
<evidence type="ECO:0000313" key="3">
    <source>
        <dbReference type="EMBL" id="QDU71836.1"/>
    </source>
</evidence>
<evidence type="ECO:0000256" key="2">
    <source>
        <dbReference type="HAMAP-Rule" id="MF_00274"/>
    </source>
</evidence>
<accession>A0A518BY04</accession>
<evidence type="ECO:0000256" key="1">
    <source>
        <dbReference type="ARBA" id="ARBA00023125"/>
    </source>
</evidence>
<keyword evidence="4" id="KW-1185">Reference proteome</keyword>
<dbReference type="InterPro" id="IPR036894">
    <property type="entry name" value="YbaB-like_sf"/>
</dbReference>
<dbReference type="InterPro" id="IPR004401">
    <property type="entry name" value="YbaB/EbfC"/>
</dbReference>
<sequence length="120" mass="13199">MFEQMKMMKELGKLWANRDELKARAEKVKNELGRRTVTAEAGAGVVKVTVSGHLEVTDITFEPAALTAANDADRQMLQDLTRQAVNQAMAMAKQMIQSEIKLAVGDIDIPGLDNLIPDMT</sequence>
<dbReference type="GO" id="GO:0003677">
    <property type="term" value="F:DNA binding"/>
    <property type="evidence" value="ECO:0007669"/>
    <property type="project" value="UniProtKB-UniRule"/>
</dbReference>
<dbReference type="PIRSF" id="PIRSF004555">
    <property type="entry name" value="UCP004555"/>
    <property type="match status" value="1"/>
</dbReference>
<dbReference type="PANTHER" id="PTHR33449:SF1">
    <property type="entry name" value="NUCLEOID-ASSOCIATED PROTEIN YBAB"/>
    <property type="match status" value="1"/>
</dbReference>
<dbReference type="GO" id="GO:0005829">
    <property type="term" value="C:cytosol"/>
    <property type="evidence" value="ECO:0007669"/>
    <property type="project" value="TreeGrafter"/>
</dbReference>
<dbReference type="PANTHER" id="PTHR33449">
    <property type="entry name" value="NUCLEOID-ASSOCIATED PROTEIN YBAB"/>
    <property type="match status" value="1"/>
</dbReference>
<dbReference type="EMBL" id="CP036280">
    <property type="protein sequence ID" value="QDU71836.1"/>
    <property type="molecule type" value="Genomic_DNA"/>
</dbReference>
<dbReference type="Proteomes" id="UP000320386">
    <property type="component" value="Chromosome"/>
</dbReference>
<dbReference type="Gene3D" id="3.30.1310.10">
    <property type="entry name" value="Nucleoid-associated protein YbaB-like domain"/>
    <property type="match status" value="1"/>
</dbReference>